<keyword evidence="1" id="KW-0812">Transmembrane</keyword>
<accession>A0A3P7PZD3</accession>
<evidence type="ECO:0000313" key="4">
    <source>
        <dbReference type="Proteomes" id="UP000279029"/>
    </source>
</evidence>
<dbReference type="SMART" id="SM00267">
    <property type="entry name" value="GGDEF"/>
    <property type="match status" value="1"/>
</dbReference>
<dbReference type="Proteomes" id="UP000279029">
    <property type="component" value="Chromosome"/>
</dbReference>
<feature type="transmembrane region" description="Helical" evidence="1">
    <location>
        <begin position="161"/>
        <end position="183"/>
    </location>
</feature>
<reference evidence="3 4" key="1">
    <citation type="submission" date="2018-09" db="EMBL/GenBank/DDBJ databases">
        <authorList>
            <person name="Postec A."/>
        </authorList>
    </citation>
    <scope>NUCLEOTIDE SEQUENCE [LARGE SCALE GENOMIC DNA]</scope>
    <source>
        <strain evidence="3">70B-A</strain>
    </source>
</reference>
<feature type="transmembrane region" description="Helical" evidence="1">
    <location>
        <begin position="55"/>
        <end position="76"/>
    </location>
</feature>
<dbReference type="PANTHER" id="PTHR45138:SF9">
    <property type="entry name" value="DIGUANYLATE CYCLASE DGCM-RELATED"/>
    <property type="match status" value="1"/>
</dbReference>
<evidence type="ECO:0000256" key="1">
    <source>
        <dbReference type="SAM" id="Phobius"/>
    </source>
</evidence>
<dbReference type="EMBL" id="LR130778">
    <property type="protein sequence ID" value="VDN48917.1"/>
    <property type="molecule type" value="Genomic_DNA"/>
</dbReference>
<protein>
    <recommendedName>
        <fullName evidence="2">GGDEF domain-containing protein</fullName>
    </recommendedName>
</protein>
<keyword evidence="1" id="KW-1133">Transmembrane helix</keyword>
<feature type="domain" description="GGDEF" evidence="2">
    <location>
        <begin position="237"/>
        <end position="364"/>
    </location>
</feature>
<name>A0A3P7PZD3_9FIRM</name>
<dbReference type="PROSITE" id="PS50887">
    <property type="entry name" value="GGDEF"/>
    <property type="match status" value="1"/>
</dbReference>
<dbReference type="RefSeq" id="WP_125137981.1">
    <property type="nucleotide sequence ID" value="NZ_LR130778.1"/>
</dbReference>
<dbReference type="AlphaFoldDB" id="A0A3P7PZD3"/>
<feature type="transmembrane region" description="Helical" evidence="1">
    <location>
        <begin position="115"/>
        <end position="131"/>
    </location>
</feature>
<dbReference type="Pfam" id="PF00990">
    <property type="entry name" value="GGDEF"/>
    <property type="match status" value="1"/>
</dbReference>
<feature type="transmembrane region" description="Helical" evidence="1">
    <location>
        <begin position="21"/>
        <end position="43"/>
    </location>
</feature>
<dbReference type="GO" id="GO:0052621">
    <property type="term" value="F:diguanylate cyclase activity"/>
    <property type="evidence" value="ECO:0007669"/>
    <property type="project" value="TreeGrafter"/>
</dbReference>
<dbReference type="PANTHER" id="PTHR45138">
    <property type="entry name" value="REGULATORY COMPONENTS OF SENSORY TRANSDUCTION SYSTEM"/>
    <property type="match status" value="1"/>
</dbReference>
<dbReference type="NCBIfam" id="TIGR00254">
    <property type="entry name" value="GGDEF"/>
    <property type="match status" value="1"/>
</dbReference>
<proteinExistence type="predicted"/>
<dbReference type="OrthoDB" id="9805474at2"/>
<evidence type="ECO:0000259" key="2">
    <source>
        <dbReference type="PROSITE" id="PS50887"/>
    </source>
</evidence>
<gene>
    <name evidence="3" type="ORF">PATL70BA_3005</name>
</gene>
<keyword evidence="1" id="KW-0472">Membrane</keyword>
<dbReference type="KEGG" id="cbar:PATL70BA_3005"/>
<feature type="transmembrane region" description="Helical" evidence="1">
    <location>
        <begin position="138"/>
        <end position="155"/>
    </location>
</feature>
<dbReference type="InterPro" id="IPR000160">
    <property type="entry name" value="GGDEF_dom"/>
</dbReference>
<dbReference type="FunFam" id="3.30.70.270:FF:000001">
    <property type="entry name" value="Diguanylate cyclase domain protein"/>
    <property type="match status" value="1"/>
</dbReference>
<evidence type="ECO:0000313" key="3">
    <source>
        <dbReference type="EMBL" id="VDN48917.1"/>
    </source>
</evidence>
<dbReference type="Gene3D" id="3.30.70.270">
    <property type="match status" value="1"/>
</dbReference>
<feature type="transmembrane region" description="Helical" evidence="1">
    <location>
        <begin position="88"/>
        <end position="109"/>
    </location>
</feature>
<sequence>MRKKENDAIRTLNCKINEDNISGLRTIVIVILAIVTLQTIVYLSVKQISFGSDIVGIKIALMFLGGILLFSFAKINTTGSFFKKYSDVYIGGIVFVILGMSIINTFFAQAISSDISIYILVLFSVIGTVRIRPKIISIILVLSYSFFSIGLPFFQSNMSFLVPHLINGLVINVIAFFISRMLYHYAVAYFYDKAEIEKKNEELKFLSERDALTGLYNQRMINTYIDKYIAQVELSGENLFLGVIDLDGFKKINDNYGHAFGDKVLCRIANIIKNNLIKAEFIGRYGGDEFVLIFKNLETNEVSHIMENVLSELNKVEFQEDKLSFSCGIAKWQGESTRDFFYRADSYMYKIKNSGKNGVLITDDEEEAV</sequence>
<dbReference type="InterPro" id="IPR043128">
    <property type="entry name" value="Rev_trsase/Diguanyl_cyclase"/>
</dbReference>
<dbReference type="InterPro" id="IPR029787">
    <property type="entry name" value="Nucleotide_cyclase"/>
</dbReference>
<dbReference type="CDD" id="cd01949">
    <property type="entry name" value="GGDEF"/>
    <property type="match status" value="1"/>
</dbReference>
<dbReference type="InterPro" id="IPR050469">
    <property type="entry name" value="Diguanylate_Cyclase"/>
</dbReference>
<organism evidence="3 4">
    <name type="scientific">Petrocella atlantisensis</name>
    <dbReference type="NCBI Taxonomy" id="2173034"/>
    <lineage>
        <taxon>Bacteria</taxon>
        <taxon>Bacillati</taxon>
        <taxon>Bacillota</taxon>
        <taxon>Clostridia</taxon>
        <taxon>Lachnospirales</taxon>
        <taxon>Vallitaleaceae</taxon>
        <taxon>Petrocella</taxon>
    </lineage>
</organism>
<dbReference type="SUPFAM" id="SSF55073">
    <property type="entry name" value="Nucleotide cyclase"/>
    <property type="match status" value="1"/>
</dbReference>
<keyword evidence="4" id="KW-1185">Reference proteome</keyword>